<reference evidence="2" key="1">
    <citation type="journal article" date="2022" name="bioRxiv">
        <title>Sequencing and chromosome-scale assembly of the giantPleurodeles waltlgenome.</title>
        <authorList>
            <person name="Brown T."/>
            <person name="Elewa A."/>
            <person name="Iarovenko S."/>
            <person name="Subramanian E."/>
            <person name="Araus A.J."/>
            <person name="Petzold A."/>
            <person name="Susuki M."/>
            <person name="Suzuki K.-i.T."/>
            <person name="Hayashi T."/>
            <person name="Toyoda A."/>
            <person name="Oliveira C."/>
            <person name="Osipova E."/>
            <person name="Leigh N.D."/>
            <person name="Simon A."/>
            <person name="Yun M.H."/>
        </authorList>
    </citation>
    <scope>NUCLEOTIDE SEQUENCE</scope>
    <source>
        <strain evidence="2">20211129_DDA</strain>
        <tissue evidence="2">Liver</tissue>
    </source>
</reference>
<feature type="compositionally biased region" description="Polar residues" evidence="1">
    <location>
        <begin position="102"/>
        <end position="120"/>
    </location>
</feature>
<organism evidence="2 3">
    <name type="scientific">Pleurodeles waltl</name>
    <name type="common">Iberian ribbed newt</name>
    <dbReference type="NCBI Taxonomy" id="8319"/>
    <lineage>
        <taxon>Eukaryota</taxon>
        <taxon>Metazoa</taxon>
        <taxon>Chordata</taxon>
        <taxon>Craniata</taxon>
        <taxon>Vertebrata</taxon>
        <taxon>Euteleostomi</taxon>
        <taxon>Amphibia</taxon>
        <taxon>Batrachia</taxon>
        <taxon>Caudata</taxon>
        <taxon>Salamandroidea</taxon>
        <taxon>Salamandridae</taxon>
        <taxon>Pleurodelinae</taxon>
        <taxon>Pleurodeles</taxon>
    </lineage>
</organism>
<accession>A0AAV7W2B9</accession>
<comment type="caution">
    <text evidence="2">The sequence shown here is derived from an EMBL/GenBank/DDBJ whole genome shotgun (WGS) entry which is preliminary data.</text>
</comment>
<name>A0AAV7W2B9_PLEWA</name>
<dbReference type="EMBL" id="JANPWB010000002">
    <property type="protein sequence ID" value="KAJ1206806.1"/>
    <property type="molecule type" value="Genomic_DNA"/>
</dbReference>
<evidence type="ECO:0000313" key="2">
    <source>
        <dbReference type="EMBL" id="KAJ1206806.1"/>
    </source>
</evidence>
<sequence length="141" mass="15281">MYAAAQEVISEVLGAYHLNHNRMCQIVATLEQNQRLQIAHHQQAMKQWKQLNATIATIAGAPLHHFPNQPEAPTNQEAPTTDHNTDQPLTSAAATGLVPLSKDTQATSTPTCTGQQQTLKRSLRPRSGTGTPAKTKAPSKK</sequence>
<keyword evidence="3" id="KW-1185">Reference proteome</keyword>
<gene>
    <name evidence="2" type="ORF">NDU88_002203</name>
</gene>
<dbReference type="AlphaFoldDB" id="A0AAV7W2B9"/>
<protein>
    <submittedName>
        <fullName evidence="2">Uncharacterized protein</fullName>
    </submittedName>
</protein>
<feature type="compositionally biased region" description="Polar residues" evidence="1">
    <location>
        <begin position="71"/>
        <end position="93"/>
    </location>
</feature>
<evidence type="ECO:0000313" key="3">
    <source>
        <dbReference type="Proteomes" id="UP001066276"/>
    </source>
</evidence>
<evidence type="ECO:0000256" key="1">
    <source>
        <dbReference type="SAM" id="MobiDB-lite"/>
    </source>
</evidence>
<feature type="region of interest" description="Disordered" evidence="1">
    <location>
        <begin position="62"/>
        <end position="141"/>
    </location>
</feature>
<proteinExistence type="predicted"/>
<dbReference type="Proteomes" id="UP001066276">
    <property type="component" value="Chromosome 1_2"/>
</dbReference>